<protein>
    <submittedName>
        <fullName evidence="5">Glycoside hydrolase superfamily</fullName>
    </submittedName>
</protein>
<evidence type="ECO:0000313" key="6">
    <source>
        <dbReference type="Proteomes" id="UP000664859"/>
    </source>
</evidence>
<dbReference type="GO" id="GO:0006080">
    <property type="term" value="P:substituted mannan metabolic process"/>
    <property type="evidence" value="ECO:0007669"/>
    <property type="project" value="InterPro"/>
</dbReference>
<organism evidence="5 6">
    <name type="scientific">Tribonema minus</name>
    <dbReference type="NCBI Taxonomy" id="303371"/>
    <lineage>
        <taxon>Eukaryota</taxon>
        <taxon>Sar</taxon>
        <taxon>Stramenopiles</taxon>
        <taxon>Ochrophyta</taxon>
        <taxon>PX clade</taxon>
        <taxon>Xanthophyceae</taxon>
        <taxon>Tribonematales</taxon>
        <taxon>Tribonemataceae</taxon>
        <taxon>Tribonema</taxon>
    </lineage>
</organism>
<comment type="similarity">
    <text evidence="1">Belongs to the glycosyl hydrolase 26 family.</text>
</comment>
<keyword evidence="6" id="KW-1185">Reference proteome</keyword>
<evidence type="ECO:0000259" key="4">
    <source>
        <dbReference type="PROSITE" id="PS51764"/>
    </source>
</evidence>
<feature type="domain" description="GH26" evidence="4">
    <location>
        <begin position="1"/>
        <end position="258"/>
    </location>
</feature>
<dbReference type="InterPro" id="IPR017853">
    <property type="entry name" value="GH"/>
</dbReference>
<evidence type="ECO:0000256" key="3">
    <source>
        <dbReference type="ARBA" id="ARBA00023295"/>
    </source>
</evidence>
<accession>A0A835YVC0</accession>
<dbReference type="PANTHER" id="PTHR40079">
    <property type="entry name" value="MANNAN ENDO-1,4-BETA-MANNOSIDASE E-RELATED"/>
    <property type="match status" value="1"/>
</dbReference>
<evidence type="ECO:0000256" key="1">
    <source>
        <dbReference type="ARBA" id="ARBA00007754"/>
    </source>
</evidence>
<dbReference type="Pfam" id="PF02156">
    <property type="entry name" value="Glyco_hydro_26"/>
    <property type="match status" value="1"/>
</dbReference>
<keyword evidence="2 5" id="KW-0378">Hydrolase</keyword>
<dbReference type="InterPro" id="IPR022790">
    <property type="entry name" value="GH26_dom"/>
</dbReference>
<dbReference type="AlphaFoldDB" id="A0A835YVC0"/>
<name>A0A835YVC0_9STRA</name>
<keyword evidence="3" id="KW-0326">Glycosidase</keyword>
<dbReference type="EMBL" id="JAFCMP010000412">
    <property type="protein sequence ID" value="KAG5180200.1"/>
    <property type="molecule type" value="Genomic_DNA"/>
</dbReference>
<evidence type="ECO:0000256" key="2">
    <source>
        <dbReference type="ARBA" id="ARBA00022801"/>
    </source>
</evidence>
<dbReference type="GO" id="GO:0016985">
    <property type="term" value="F:mannan endo-1,4-beta-mannosidase activity"/>
    <property type="evidence" value="ECO:0007669"/>
    <property type="project" value="InterPro"/>
</dbReference>
<gene>
    <name evidence="5" type="ORF">JKP88DRAFT_144809</name>
</gene>
<dbReference type="PROSITE" id="PS51764">
    <property type="entry name" value="GH26"/>
    <property type="match status" value="1"/>
</dbReference>
<dbReference type="SUPFAM" id="SSF51445">
    <property type="entry name" value="(Trans)glycosidases"/>
    <property type="match status" value="1"/>
</dbReference>
<dbReference type="Gene3D" id="3.20.20.80">
    <property type="entry name" value="Glycosidases"/>
    <property type="match status" value="1"/>
</dbReference>
<feature type="non-terminal residue" evidence="5">
    <location>
        <position position="258"/>
    </location>
</feature>
<comment type="caution">
    <text evidence="5">The sequence shown here is derived from an EMBL/GenBank/DDBJ whole genome shotgun (WGS) entry which is preliminary data.</text>
</comment>
<feature type="non-terminal residue" evidence="5">
    <location>
        <position position="1"/>
    </location>
</feature>
<reference evidence="5" key="1">
    <citation type="submission" date="2021-02" db="EMBL/GenBank/DDBJ databases">
        <title>First Annotated Genome of the Yellow-green Alga Tribonema minus.</title>
        <authorList>
            <person name="Mahan K.M."/>
        </authorList>
    </citation>
    <scope>NUCLEOTIDE SEQUENCE</scope>
    <source>
        <strain evidence="5">UTEX B ZZ1240</strain>
    </source>
</reference>
<evidence type="ECO:0000313" key="5">
    <source>
        <dbReference type="EMBL" id="KAG5180200.1"/>
    </source>
</evidence>
<dbReference type="OrthoDB" id="428177at2759"/>
<sequence length="258" mass="29365">GAKFQTVVKYQSVTGLPGQYKYLVKPYLDAGKSVVLVTEFIDGSYANLQAIGDGKFDWALNKFIDDWKADGNRQVWIRPMHEFNGDWYSWGTYRNGNSQALFKRAFQHVAYVFKNRGANAKFQLGYNCVNPRNDGTSFSNWWPGGDVVDMILCSGYNRAGLDSNHQSWQSFSDVYSSGYYKMAALDGGKPLGVAETSSTTWQSYSKPQWIKDAFNALVNKFTRVEQCNWFLINKDGNWGLNSDDERHAFGDSINQYSW</sequence>
<dbReference type="InterPro" id="IPR000805">
    <property type="entry name" value="Glyco_hydro_26"/>
</dbReference>
<dbReference type="PANTHER" id="PTHR40079:SF4">
    <property type="entry name" value="GH26 DOMAIN-CONTAINING PROTEIN-RELATED"/>
    <property type="match status" value="1"/>
</dbReference>
<proteinExistence type="inferred from homology"/>
<dbReference type="Proteomes" id="UP000664859">
    <property type="component" value="Unassembled WGS sequence"/>
</dbReference>